<dbReference type="PANTHER" id="PTHR28093">
    <property type="entry name" value="MORPHOGENESIS-RELATED PROTEIN MSB1"/>
    <property type="match status" value="1"/>
</dbReference>
<reference evidence="3" key="1">
    <citation type="submission" date="2016-06" db="EMBL/GenBank/DDBJ databases">
        <authorList>
            <person name="Cuomo C."/>
            <person name="Litvintseva A."/>
            <person name="Heitman J."/>
            <person name="Chen Y."/>
            <person name="Sun S."/>
            <person name="Springer D."/>
            <person name="Dromer F."/>
            <person name="Young S."/>
            <person name="Zeng Q."/>
            <person name="Chapman S."/>
            <person name="Gujja S."/>
            <person name="Saif S."/>
            <person name="Birren B."/>
        </authorList>
    </citation>
    <scope>NUCLEOTIDE SEQUENCE</scope>
    <source>
        <strain evidence="3">CBS 7841</strain>
    </source>
</reference>
<name>A0AAJ8LZH9_9TREE</name>
<feature type="region of interest" description="Disordered" evidence="1">
    <location>
        <begin position="893"/>
        <end position="1105"/>
    </location>
</feature>
<feature type="region of interest" description="Disordered" evidence="1">
    <location>
        <begin position="37"/>
        <end position="61"/>
    </location>
</feature>
<dbReference type="EMBL" id="CP143785">
    <property type="protein sequence ID" value="WVN87070.1"/>
    <property type="molecule type" value="Genomic_DNA"/>
</dbReference>
<dbReference type="Pfam" id="PF08101">
    <property type="entry name" value="Msb1-Mug8_dom"/>
    <property type="match status" value="1"/>
</dbReference>
<evidence type="ECO:0000256" key="1">
    <source>
        <dbReference type="SAM" id="MobiDB-lite"/>
    </source>
</evidence>
<evidence type="ECO:0000313" key="4">
    <source>
        <dbReference type="Proteomes" id="UP000094043"/>
    </source>
</evidence>
<feature type="compositionally biased region" description="Pro residues" evidence="1">
    <location>
        <begin position="900"/>
        <end position="911"/>
    </location>
</feature>
<feature type="domain" description="Meiotically up-regulated protein Msb1/Mug8" evidence="2">
    <location>
        <begin position="119"/>
        <end position="338"/>
    </location>
</feature>
<protein>
    <recommendedName>
        <fullName evidence="2">Meiotically up-regulated protein Msb1/Mug8 domain-containing protein</fullName>
    </recommendedName>
</protein>
<proteinExistence type="predicted"/>
<dbReference type="RefSeq" id="XP_066067770.1">
    <property type="nucleotide sequence ID" value="XM_066211673.1"/>
</dbReference>
<reference evidence="3" key="3">
    <citation type="submission" date="2024-01" db="EMBL/GenBank/DDBJ databases">
        <authorList>
            <person name="Coelho M.A."/>
            <person name="David-Palma M."/>
            <person name="Shea T."/>
            <person name="Sun S."/>
            <person name="Cuomo C.A."/>
            <person name="Heitman J."/>
        </authorList>
    </citation>
    <scope>NUCLEOTIDE SEQUENCE</scope>
    <source>
        <strain evidence="3">CBS 7841</strain>
    </source>
</reference>
<feature type="compositionally biased region" description="Acidic residues" evidence="1">
    <location>
        <begin position="1046"/>
        <end position="1055"/>
    </location>
</feature>
<evidence type="ECO:0000259" key="2">
    <source>
        <dbReference type="Pfam" id="PF08101"/>
    </source>
</evidence>
<feature type="region of interest" description="Disordered" evidence="1">
    <location>
        <begin position="700"/>
        <end position="724"/>
    </location>
</feature>
<dbReference type="InterPro" id="IPR012965">
    <property type="entry name" value="Msb1/Mug8_dom"/>
</dbReference>
<gene>
    <name evidence="3" type="ORF">L203_102246</name>
</gene>
<feature type="compositionally biased region" description="Pro residues" evidence="1">
    <location>
        <begin position="45"/>
        <end position="61"/>
    </location>
</feature>
<keyword evidence="4" id="KW-1185">Reference proteome</keyword>
<accession>A0AAJ8LZH9</accession>
<sequence length="1105" mass="123712">MSSFFRKKEKQLPHPPSIKQQGVSFAEFGHIHSNSHYNRMYQTPTTPPTLPDSPPRSPPPALPLKYSFCPTYIPPYTSSENSIDSFSYSATDVTGLPSYGFLGGIGSRITLGLGDVGRVILEVGGELERRALETPLLFSNQALELNQTRTRMLIQAFLGSLAHEPNDQKIVSFRQDLTFAKEYELAWLLRWALSRIARFNEGARVICRGVMEWEVYEEWRGRERAANYPADAFPFLSQLVPLDVYDLILLPLFKLLSKFAAHSHLSGLTPHALSSLFCPLLFDIPSSSPAFISHISFVRSAYATEHFLLAYIRSGAGTGSVVTDLPSRLKAWIANYPSMLPSDSDLAQALPRRGARLVRLSVLSRDVRAYTKDLVAQVEGWADEMELVGQKWSEWDRLLWKPRRGNSARPHLTNAWKRRMAVKSLPQPPSSATRIAMVDDLPRRSGSMISILSTNMTKLKDDDEEARYGSLAGKEWSLFEESGFSLPLSSSSSRKKEPDLPTLLQFDLSESSKQLLSARRQTMSWTEFASPSGGFNRSDPLLDATLTFSQPIAKGIEEWPKERGELVKRLYKAQKEAVPFEWNTTPNVGMFLEDCNLVGVEGLGGMKQDSKGRIYVEEAWVDVWCDLMMGSGWVDREELTFRESNWAIVEYKAKSSRSESVADPRIDPRTSSLYVLYEERVPVAYQRSLLNSNSKSKKGFTFFTPKSTKARKRQERAPPITTTTPLAHASFFGAGIGSEVDFERMLQQSSTKKVSLNKSRDQLESTAWHLSPNPSSSPYSSFSPVPLSSVKSSSLKGHRSRNHENDPYQEKSNKLTSHRDNLPSKEKKIKVRGKAQKEIGVVFEVKSTGGLSSTETSPLGGIMEDEKWMDILVESSRVPGQDVHSPIATYQNKSEGLPLFPQPLPASPLPPSLSQNDQDCQHTPIQRHRRMKQRDNSRDAEEEKDEEGGFEPLIAGEGGFPTPESFDLQTPPSRPLLHAFDTGGGEGIIHAPQPRRERDTIHGIVAQYSSSEVHDYECSSNGKGQYTRDKSANSSPESARDSERYDDPEEDEDGEANNHSDASYGILQPPKTEKIFDLTPGREPSPARYKHGEPLHFVGEEPEEE</sequence>
<feature type="compositionally biased region" description="Polar residues" evidence="1">
    <location>
        <begin position="915"/>
        <end position="924"/>
    </location>
</feature>
<dbReference type="GeneID" id="91086458"/>
<dbReference type="PANTHER" id="PTHR28093:SF1">
    <property type="entry name" value="MORPHOGENESIS-RELATED PROTEIN MSB1"/>
    <property type="match status" value="1"/>
</dbReference>
<dbReference type="Proteomes" id="UP000094043">
    <property type="component" value="Chromosome 2"/>
</dbReference>
<feature type="compositionally biased region" description="Basic and acidic residues" evidence="1">
    <location>
        <begin position="802"/>
        <end position="826"/>
    </location>
</feature>
<dbReference type="InterPro" id="IPR037508">
    <property type="entry name" value="Msb1/Mug8"/>
</dbReference>
<dbReference type="KEGG" id="cdep:91086458"/>
<dbReference type="AlphaFoldDB" id="A0AAJ8LZH9"/>
<organism evidence="3 4">
    <name type="scientific">Cryptococcus depauperatus CBS 7841</name>
    <dbReference type="NCBI Taxonomy" id="1295531"/>
    <lineage>
        <taxon>Eukaryota</taxon>
        <taxon>Fungi</taxon>
        <taxon>Dikarya</taxon>
        <taxon>Basidiomycota</taxon>
        <taxon>Agaricomycotina</taxon>
        <taxon>Tremellomycetes</taxon>
        <taxon>Tremellales</taxon>
        <taxon>Cryptococcaceae</taxon>
        <taxon>Cryptococcus</taxon>
    </lineage>
</organism>
<evidence type="ECO:0000313" key="3">
    <source>
        <dbReference type="EMBL" id="WVN87070.1"/>
    </source>
</evidence>
<feature type="region of interest" description="Disordered" evidence="1">
    <location>
        <begin position="765"/>
        <end position="833"/>
    </location>
</feature>
<feature type="compositionally biased region" description="Low complexity" evidence="1">
    <location>
        <begin position="771"/>
        <end position="794"/>
    </location>
</feature>
<reference evidence="3" key="2">
    <citation type="journal article" date="2022" name="Elife">
        <title>Obligate sexual reproduction of a homothallic fungus closely related to the Cryptococcus pathogenic species complex.</title>
        <authorList>
            <person name="Passer A.R."/>
            <person name="Clancey S.A."/>
            <person name="Shea T."/>
            <person name="David-Palma M."/>
            <person name="Averette A.F."/>
            <person name="Boekhout T."/>
            <person name="Porcel B.M."/>
            <person name="Nowrousian M."/>
            <person name="Cuomo C.A."/>
            <person name="Sun S."/>
            <person name="Heitman J."/>
            <person name="Coelho M.A."/>
        </authorList>
    </citation>
    <scope>NUCLEOTIDE SEQUENCE</scope>
    <source>
        <strain evidence="3">CBS 7841</strain>
    </source>
</reference>